<keyword evidence="3" id="KW-1185">Reference proteome</keyword>
<dbReference type="AlphaFoldDB" id="A0AA88A7I7"/>
<gene>
    <name evidence="2" type="ORF">TIFTF001_016301</name>
</gene>
<reference evidence="2" key="1">
    <citation type="submission" date="2023-07" db="EMBL/GenBank/DDBJ databases">
        <title>draft genome sequence of fig (Ficus carica).</title>
        <authorList>
            <person name="Takahashi T."/>
            <person name="Nishimura K."/>
        </authorList>
    </citation>
    <scope>NUCLEOTIDE SEQUENCE</scope>
</reference>
<organism evidence="2 3">
    <name type="scientific">Ficus carica</name>
    <name type="common">Common fig</name>
    <dbReference type="NCBI Taxonomy" id="3494"/>
    <lineage>
        <taxon>Eukaryota</taxon>
        <taxon>Viridiplantae</taxon>
        <taxon>Streptophyta</taxon>
        <taxon>Embryophyta</taxon>
        <taxon>Tracheophyta</taxon>
        <taxon>Spermatophyta</taxon>
        <taxon>Magnoliopsida</taxon>
        <taxon>eudicotyledons</taxon>
        <taxon>Gunneridae</taxon>
        <taxon>Pentapetalae</taxon>
        <taxon>rosids</taxon>
        <taxon>fabids</taxon>
        <taxon>Rosales</taxon>
        <taxon>Moraceae</taxon>
        <taxon>Ficeae</taxon>
        <taxon>Ficus</taxon>
    </lineage>
</organism>
<accession>A0AA88A7I7</accession>
<evidence type="ECO:0000313" key="3">
    <source>
        <dbReference type="Proteomes" id="UP001187192"/>
    </source>
</evidence>
<protein>
    <submittedName>
        <fullName evidence="2">Uncharacterized protein</fullName>
    </submittedName>
</protein>
<name>A0AA88A7I7_FICCA</name>
<proteinExistence type="predicted"/>
<dbReference type="Proteomes" id="UP001187192">
    <property type="component" value="Unassembled WGS sequence"/>
</dbReference>
<comment type="caution">
    <text evidence="2">The sequence shown here is derived from an EMBL/GenBank/DDBJ whole genome shotgun (WGS) entry which is preliminary data.</text>
</comment>
<evidence type="ECO:0000256" key="1">
    <source>
        <dbReference type="SAM" id="MobiDB-lite"/>
    </source>
</evidence>
<dbReference type="EMBL" id="BTGU01000024">
    <property type="protein sequence ID" value="GMN47120.1"/>
    <property type="molecule type" value="Genomic_DNA"/>
</dbReference>
<feature type="region of interest" description="Disordered" evidence="1">
    <location>
        <begin position="1"/>
        <end position="29"/>
    </location>
</feature>
<feature type="compositionally biased region" description="Gly residues" evidence="1">
    <location>
        <begin position="1"/>
        <end position="11"/>
    </location>
</feature>
<sequence>MREVGGRGGEGAMEAEGGQRHKGREKAMERVHRSYLTTDVMENGSKLPPSHLSADLAPPLPARVARRGRRGCTVLSLPAHVRETVMKPPTVDFRSQPAVRPPVSRRLLCQPSSKEYEETDAAALLYPNQWEAADREVLLYKKRDSVGFGFRPSPIYPTPAEGHRC</sequence>
<evidence type="ECO:0000313" key="2">
    <source>
        <dbReference type="EMBL" id="GMN47120.1"/>
    </source>
</evidence>
<dbReference type="Gramene" id="FCD_00020569-RA">
    <property type="protein sequence ID" value="FCD_00020569-RA:cds"/>
    <property type="gene ID" value="FCD_00020569"/>
</dbReference>